<feature type="repeat" description="TPR" evidence="1">
    <location>
        <begin position="291"/>
        <end position="324"/>
    </location>
</feature>
<dbReference type="Pfam" id="PF13181">
    <property type="entry name" value="TPR_8"/>
    <property type="match status" value="1"/>
</dbReference>
<evidence type="ECO:0000259" key="2">
    <source>
        <dbReference type="PROSITE" id="PS50943"/>
    </source>
</evidence>
<gene>
    <name evidence="3" type="ORF">ERX55_03800</name>
</gene>
<dbReference type="Gene3D" id="1.10.260.40">
    <property type="entry name" value="lambda repressor-like DNA-binding domains"/>
    <property type="match status" value="1"/>
</dbReference>
<dbReference type="InterPro" id="IPR053163">
    <property type="entry name" value="HTH-type_regulator_Rgg"/>
</dbReference>
<name>A0A4R6C0E9_9STAP</name>
<dbReference type="SUPFAM" id="SSF47413">
    <property type="entry name" value="lambda repressor-like DNA-binding domains"/>
    <property type="match status" value="1"/>
</dbReference>
<dbReference type="PROSITE" id="PS50943">
    <property type="entry name" value="HTH_CROC1"/>
    <property type="match status" value="1"/>
</dbReference>
<dbReference type="InterPro" id="IPR001387">
    <property type="entry name" value="Cro/C1-type_HTH"/>
</dbReference>
<comment type="caution">
    <text evidence="3">The sequence shown here is derived from an EMBL/GenBank/DDBJ whole genome shotgun (WGS) entry which is preliminary data.</text>
</comment>
<accession>A0A4R6C0E9</accession>
<dbReference type="GO" id="GO:0003677">
    <property type="term" value="F:DNA binding"/>
    <property type="evidence" value="ECO:0007669"/>
    <property type="project" value="InterPro"/>
</dbReference>
<keyword evidence="4" id="KW-1185">Reference proteome</keyword>
<dbReference type="Pfam" id="PF01381">
    <property type="entry name" value="HTH_3"/>
    <property type="match status" value="1"/>
</dbReference>
<dbReference type="SMART" id="SM00530">
    <property type="entry name" value="HTH_XRE"/>
    <property type="match status" value="1"/>
</dbReference>
<dbReference type="PANTHER" id="PTHR37038:SF14">
    <property type="entry name" value="TRANSCRIPTIONAL ACTIVATOR"/>
    <property type="match status" value="1"/>
</dbReference>
<keyword evidence="1" id="KW-0802">TPR repeat</keyword>
<sequence>MIIFFVNYCIINLKGVYRMVGQRVKELRNAANMTQQELAEGIISRTYLSLIEKNAVHPSTNVLKKLSVKLNCTLDDFTTIASERNLSLLDIKKEIKWAENNVKSEDFSRLEDFIAKDYQTLESITEYERGDTYWIRASYFFSKEDFVSAREEVNKAIKIVEGMKEVNLYLRCLILLARIEFEEYHTDEAIKQLTKANNVTIYENISNTTRVTILALLGEYYRLMGENLVSINFNKDALALNKKLNTHHKGCSIENSLFKAKYGIKNYELAEKHIRRAIKYAELEDDPMQEAGITTNLAILMIKTKKYQEAYNELKKALKIIEDNKVDHPFVLTIKLRYAQAMSHLGQVKEAKKLVQESLAEDSAGFAFEIMGDICVMEGYLDTAIEYLHKSVEAKEEPLFKTRLYPKLADLYRKVGKIDKSLEYYEKSVHFYDELVTDMI</sequence>
<evidence type="ECO:0000313" key="3">
    <source>
        <dbReference type="EMBL" id="TDM14549.1"/>
    </source>
</evidence>
<evidence type="ECO:0000313" key="4">
    <source>
        <dbReference type="Proteomes" id="UP000294843"/>
    </source>
</evidence>
<dbReference type="EMBL" id="SCWF01000003">
    <property type="protein sequence ID" value="TDM14549.1"/>
    <property type="molecule type" value="Genomic_DNA"/>
</dbReference>
<feature type="repeat" description="TPR" evidence="1">
    <location>
        <begin position="402"/>
        <end position="435"/>
    </location>
</feature>
<dbReference type="InterPro" id="IPR019734">
    <property type="entry name" value="TPR_rpt"/>
</dbReference>
<feature type="domain" description="HTH cro/C1-type" evidence="2">
    <location>
        <begin position="24"/>
        <end position="77"/>
    </location>
</feature>
<dbReference type="SUPFAM" id="SSF48452">
    <property type="entry name" value="TPR-like"/>
    <property type="match status" value="2"/>
</dbReference>
<evidence type="ECO:0000256" key="1">
    <source>
        <dbReference type="PROSITE-ProRule" id="PRU00339"/>
    </source>
</evidence>
<organism evidence="3 4">
    <name type="scientific">Macrococcus bovicus</name>
    <dbReference type="NCBI Taxonomy" id="69968"/>
    <lineage>
        <taxon>Bacteria</taxon>
        <taxon>Bacillati</taxon>
        <taxon>Bacillota</taxon>
        <taxon>Bacilli</taxon>
        <taxon>Bacillales</taxon>
        <taxon>Staphylococcaceae</taxon>
        <taxon>Macrococcus</taxon>
    </lineage>
</organism>
<dbReference type="PANTHER" id="PTHR37038">
    <property type="entry name" value="TRANSCRIPTIONAL REGULATOR-RELATED"/>
    <property type="match status" value="1"/>
</dbReference>
<dbReference type="OrthoDB" id="2470999at2"/>
<proteinExistence type="predicted"/>
<dbReference type="InterPro" id="IPR011990">
    <property type="entry name" value="TPR-like_helical_dom_sf"/>
</dbReference>
<dbReference type="InterPro" id="IPR010982">
    <property type="entry name" value="Lambda_DNA-bd_dom_sf"/>
</dbReference>
<dbReference type="Proteomes" id="UP000294843">
    <property type="component" value="Unassembled WGS sequence"/>
</dbReference>
<dbReference type="PROSITE" id="PS50005">
    <property type="entry name" value="TPR"/>
    <property type="match status" value="2"/>
</dbReference>
<dbReference type="AlphaFoldDB" id="A0A4R6C0E9"/>
<reference evidence="3 4" key="1">
    <citation type="submission" date="2019-01" db="EMBL/GenBank/DDBJ databases">
        <title>Draft genome sequences of the type strains of six Macrococcus species.</title>
        <authorList>
            <person name="Mazhar S."/>
            <person name="Altermann E."/>
            <person name="Hill C."/>
            <person name="Mcauliffe O."/>
        </authorList>
    </citation>
    <scope>NUCLEOTIDE SEQUENCE [LARGE SCALE GENOMIC DNA]</scope>
    <source>
        <strain evidence="3 4">ATCC 51825</strain>
    </source>
</reference>
<dbReference type="CDD" id="cd00093">
    <property type="entry name" value="HTH_XRE"/>
    <property type="match status" value="1"/>
</dbReference>
<dbReference type="Gene3D" id="1.25.40.10">
    <property type="entry name" value="Tetratricopeptide repeat domain"/>
    <property type="match status" value="3"/>
</dbReference>
<dbReference type="SMART" id="SM00028">
    <property type="entry name" value="TPR"/>
    <property type="match status" value="5"/>
</dbReference>
<protein>
    <submittedName>
        <fullName evidence="3">Helix-turn-helix domain-containing protein</fullName>
    </submittedName>
</protein>